<sequence length="446" mass="49559">MASSATAFEDRKFDAATPDMAPASPTSSRIAALDFVRGAALFGILLMNITGFGLPNAYSNPMNAGGAEGANLLSWIIIQIGFEGTQRGLFSMLFGAGVILFTSRLEAKGRSDVADIYMRRNLWLAAFGLVNGYLLLWSGDILFYYGLTALLIFSFRNMMPKWLLLIGAGALLFSAALSVKSATGMMDDYNTFAASQVSGAQLTDERQEQAESWEKAVADHEQTEEERQAYTAARTGGYSSAFSQVAAETGQAQSWGFYRYMAFDGFGMMLIGMALFKWGVFTLERSQRFYWGLVIVGYGIGLTTNTLETRWVMENDFSLLAFNQSWVTYDLGRLATTAGHLGLLLLIARSRVFPLLQHAVASVGRMAFTNYLTHSVVCAIFFVGFGYFGQLQRFELYYVVLIVCVAQLILSPIWLKYFKMGPLEWLWRYLTYMEAPAMRKRAMATA</sequence>
<gene>
    <name evidence="3" type="ORF">KCG45_09525</name>
</gene>
<name>A0ABS6SN05_9SPHN</name>
<protein>
    <submittedName>
        <fullName evidence="3">DUF418 domain-containing protein</fullName>
    </submittedName>
</protein>
<feature type="transmembrane region" description="Helical" evidence="1">
    <location>
        <begin position="125"/>
        <end position="155"/>
    </location>
</feature>
<feature type="transmembrane region" description="Helical" evidence="1">
    <location>
        <begin position="162"/>
        <end position="179"/>
    </location>
</feature>
<dbReference type="InterPro" id="IPR007349">
    <property type="entry name" value="DUF418"/>
</dbReference>
<feature type="transmembrane region" description="Helical" evidence="1">
    <location>
        <begin position="396"/>
        <end position="415"/>
    </location>
</feature>
<dbReference type="RefSeq" id="WP_218317015.1">
    <property type="nucleotide sequence ID" value="NZ_JAGSPB010000002.1"/>
</dbReference>
<dbReference type="PANTHER" id="PTHR30590">
    <property type="entry name" value="INNER MEMBRANE PROTEIN"/>
    <property type="match status" value="1"/>
</dbReference>
<feature type="domain" description="DUF418" evidence="2">
    <location>
        <begin position="275"/>
        <end position="433"/>
    </location>
</feature>
<proteinExistence type="predicted"/>
<evidence type="ECO:0000256" key="1">
    <source>
        <dbReference type="SAM" id="Phobius"/>
    </source>
</evidence>
<feature type="transmembrane region" description="Helical" evidence="1">
    <location>
        <begin position="327"/>
        <end position="347"/>
    </location>
</feature>
<evidence type="ECO:0000313" key="4">
    <source>
        <dbReference type="Proteomes" id="UP000699975"/>
    </source>
</evidence>
<keyword evidence="1" id="KW-0472">Membrane</keyword>
<accession>A0ABS6SN05</accession>
<reference evidence="3 4" key="1">
    <citation type="submission" date="2021-04" db="EMBL/GenBank/DDBJ databases">
        <authorList>
            <person name="Pira H."/>
            <person name="Risdian C."/>
            <person name="Wink J."/>
        </authorList>
    </citation>
    <scope>NUCLEOTIDE SEQUENCE [LARGE SCALE GENOMIC DNA]</scope>
    <source>
        <strain evidence="3 4">WH131</strain>
    </source>
</reference>
<keyword evidence="4" id="KW-1185">Reference proteome</keyword>
<evidence type="ECO:0000313" key="3">
    <source>
        <dbReference type="EMBL" id="MBV7266418.1"/>
    </source>
</evidence>
<feature type="transmembrane region" description="Helical" evidence="1">
    <location>
        <begin position="368"/>
        <end position="390"/>
    </location>
</feature>
<dbReference type="Pfam" id="PF04235">
    <property type="entry name" value="DUF418"/>
    <property type="match status" value="1"/>
</dbReference>
<keyword evidence="1" id="KW-1133">Transmembrane helix</keyword>
<dbReference type="Proteomes" id="UP000699975">
    <property type="component" value="Unassembled WGS sequence"/>
</dbReference>
<keyword evidence="1" id="KW-0812">Transmembrane</keyword>
<feature type="transmembrane region" description="Helical" evidence="1">
    <location>
        <begin position="39"/>
        <end position="58"/>
    </location>
</feature>
<comment type="caution">
    <text evidence="3">The sequence shown here is derived from an EMBL/GenBank/DDBJ whole genome shotgun (WGS) entry which is preliminary data.</text>
</comment>
<dbReference type="InterPro" id="IPR052529">
    <property type="entry name" value="Bact_Transport_Assoc"/>
</dbReference>
<dbReference type="EMBL" id="JAGSPB010000002">
    <property type="protein sequence ID" value="MBV7266418.1"/>
    <property type="molecule type" value="Genomic_DNA"/>
</dbReference>
<evidence type="ECO:0000259" key="2">
    <source>
        <dbReference type="Pfam" id="PF04235"/>
    </source>
</evidence>
<feature type="transmembrane region" description="Helical" evidence="1">
    <location>
        <begin position="257"/>
        <end position="276"/>
    </location>
</feature>
<organism evidence="3 4">
    <name type="scientific">Erythrobacter ani</name>
    <dbReference type="NCBI Taxonomy" id="2827235"/>
    <lineage>
        <taxon>Bacteria</taxon>
        <taxon>Pseudomonadati</taxon>
        <taxon>Pseudomonadota</taxon>
        <taxon>Alphaproteobacteria</taxon>
        <taxon>Sphingomonadales</taxon>
        <taxon>Erythrobacteraceae</taxon>
        <taxon>Erythrobacter/Porphyrobacter group</taxon>
        <taxon>Erythrobacter</taxon>
    </lineage>
</organism>
<dbReference type="PANTHER" id="PTHR30590:SF2">
    <property type="entry name" value="INNER MEMBRANE PROTEIN"/>
    <property type="match status" value="1"/>
</dbReference>
<feature type="transmembrane region" description="Helical" evidence="1">
    <location>
        <begin position="288"/>
        <end position="307"/>
    </location>
</feature>